<dbReference type="AlphaFoldDB" id="A0AAD7ZSL5"/>
<dbReference type="SUPFAM" id="SSF100910">
    <property type="entry name" value="Chemosensory protein Csp2"/>
    <property type="match status" value="1"/>
</dbReference>
<keyword evidence="3" id="KW-1185">Reference proteome</keyword>
<gene>
    <name evidence="2" type="ORF">L9F63_020429</name>
</gene>
<keyword evidence="1" id="KW-0732">Signal</keyword>
<dbReference type="InterPro" id="IPR036682">
    <property type="entry name" value="OS_D_A10/PebIII_sf"/>
</dbReference>
<name>A0AAD7ZSL5_DIPPU</name>
<feature type="chain" id="PRO_5042091915" description="Chemosensory protein" evidence="1">
    <location>
        <begin position="18"/>
        <end position="116"/>
    </location>
</feature>
<comment type="caution">
    <text evidence="2">The sequence shown here is derived from an EMBL/GenBank/DDBJ whole genome shotgun (WGS) entry which is preliminary data.</text>
</comment>
<reference evidence="2" key="2">
    <citation type="submission" date="2023-05" db="EMBL/GenBank/DDBJ databases">
        <authorList>
            <person name="Fouks B."/>
        </authorList>
    </citation>
    <scope>NUCLEOTIDE SEQUENCE</scope>
    <source>
        <strain evidence="2">Stay&amp;Tobe</strain>
        <tissue evidence="2">Testes</tissue>
    </source>
</reference>
<proteinExistence type="predicted"/>
<accession>A0AAD7ZSL5</accession>
<evidence type="ECO:0008006" key="4">
    <source>
        <dbReference type="Google" id="ProtNLM"/>
    </source>
</evidence>
<evidence type="ECO:0000313" key="3">
    <source>
        <dbReference type="Proteomes" id="UP001233999"/>
    </source>
</evidence>
<organism evidence="2 3">
    <name type="scientific">Diploptera punctata</name>
    <name type="common">Pacific beetle cockroach</name>
    <dbReference type="NCBI Taxonomy" id="6984"/>
    <lineage>
        <taxon>Eukaryota</taxon>
        <taxon>Metazoa</taxon>
        <taxon>Ecdysozoa</taxon>
        <taxon>Arthropoda</taxon>
        <taxon>Hexapoda</taxon>
        <taxon>Insecta</taxon>
        <taxon>Pterygota</taxon>
        <taxon>Neoptera</taxon>
        <taxon>Polyneoptera</taxon>
        <taxon>Dictyoptera</taxon>
        <taxon>Blattodea</taxon>
        <taxon>Blaberoidea</taxon>
        <taxon>Blaberidae</taxon>
        <taxon>Diplopterinae</taxon>
        <taxon>Diploptera</taxon>
    </lineage>
</organism>
<dbReference type="EMBL" id="JASPKZ010007235">
    <property type="protein sequence ID" value="KAJ9585921.1"/>
    <property type="molecule type" value="Genomic_DNA"/>
</dbReference>
<reference evidence="2" key="1">
    <citation type="journal article" date="2023" name="IScience">
        <title>Live-bearing cockroach genome reveals convergent evolutionary mechanisms linked to viviparity in insects and beyond.</title>
        <authorList>
            <person name="Fouks B."/>
            <person name="Harrison M.C."/>
            <person name="Mikhailova A.A."/>
            <person name="Marchal E."/>
            <person name="English S."/>
            <person name="Carruthers M."/>
            <person name="Jennings E.C."/>
            <person name="Chiamaka E.L."/>
            <person name="Frigard R.A."/>
            <person name="Pippel M."/>
            <person name="Attardo G.M."/>
            <person name="Benoit J.B."/>
            <person name="Bornberg-Bauer E."/>
            <person name="Tobe S.S."/>
        </authorList>
    </citation>
    <scope>NUCLEOTIDE SEQUENCE</scope>
    <source>
        <strain evidence="2">Stay&amp;Tobe</strain>
    </source>
</reference>
<protein>
    <recommendedName>
        <fullName evidence="4">Chemosensory protein</fullName>
    </recommendedName>
</protein>
<evidence type="ECO:0000313" key="2">
    <source>
        <dbReference type="EMBL" id="KAJ9585921.1"/>
    </source>
</evidence>
<feature type="signal peptide" evidence="1">
    <location>
        <begin position="1"/>
        <end position="17"/>
    </location>
</feature>
<evidence type="ECO:0000256" key="1">
    <source>
        <dbReference type="SAM" id="SignalP"/>
    </source>
</evidence>
<sequence length="116" mass="13651">MQRRVAVVVLLAALVLADKYDNIDIESILRSDRLMNNYMKCFLDTGPCTSQAYDLKRDFPEAMSDCSSCTDEQKKLVKKASRYLIKERPEQWKMILDKYDPDRTRSVKFNKFLNEE</sequence>
<dbReference type="PANTHER" id="PTHR11257:SF12">
    <property type="entry name" value="EJACULATORY BULB-SPECIFIC PROTEIN 3-RELATED"/>
    <property type="match status" value="1"/>
</dbReference>
<dbReference type="Proteomes" id="UP001233999">
    <property type="component" value="Unassembled WGS sequence"/>
</dbReference>
<dbReference type="InterPro" id="IPR005055">
    <property type="entry name" value="A10/PebIII"/>
</dbReference>
<dbReference type="Pfam" id="PF03392">
    <property type="entry name" value="OS-D"/>
    <property type="match status" value="1"/>
</dbReference>
<dbReference type="Gene3D" id="1.10.2080.10">
    <property type="entry name" value="Insect odorant-binding protein A10/Ejaculatory bulb-specific protein 3"/>
    <property type="match status" value="1"/>
</dbReference>
<dbReference type="PANTHER" id="PTHR11257">
    <property type="entry name" value="CHEMOSENSORY PROTEIN-RELATED"/>
    <property type="match status" value="1"/>
</dbReference>